<dbReference type="GO" id="GO:0034040">
    <property type="term" value="F:ATPase-coupled lipid transmembrane transporter activity"/>
    <property type="evidence" value="ECO:0007669"/>
    <property type="project" value="TreeGrafter"/>
</dbReference>
<evidence type="ECO:0000256" key="4">
    <source>
        <dbReference type="ARBA" id="ARBA00022741"/>
    </source>
</evidence>
<feature type="domain" description="ABC transmembrane type-1" evidence="10">
    <location>
        <begin position="21"/>
        <end position="304"/>
    </location>
</feature>
<dbReference type="InterPro" id="IPR039421">
    <property type="entry name" value="Type_1_exporter"/>
</dbReference>
<feature type="transmembrane region" description="Helical" evidence="8">
    <location>
        <begin position="165"/>
        <end position="181"/>
    </location>
</feature>
<dbReference type="GO" id="GO:0005886">
    <property type="term" value="C:plasma membrane"/>
    <property type="evidence" value="ECO:0007669"/>
    <property type="project" value="UniProtKB-SubCell"/>
</dbReference>
<dbReference type="PANTHER" id="PTHR24221">
    <property type="entry name" value="ATP-BINDING CASSETTE SUB-FAMILY B"/>
    <property type="match status" value="1"/>
</dbReference>
<dbReference type="PROSITE" id="PS00211">
    <property type="entry name" value="ABC_TRANSPORTER_1"/>
    <property type="match status" value="1"/>
</dbReference>
<dbReference type="Proteomes" id="UP000248132">
    <property type="component" value="Unassembled WGS sequence"/>
</dbReference>
<dbReference type="Pfam" id="PF00664">
    <property type="entry name" value="ABC_membrane"/>
    <property type="match status" value="1"/>
</dbReference>
<dbReference type="InterPro" id="IPR003439">
    <property type="entry name" value="ABC_transporter-like_ATP-bd"/>
</dbReference>
<dbReference type="PROSITE" id="PS50893">
    <property type="entry name" value="ABC_TRANSPORTER_2"/>
    <property type="match status" value="1"/>
</dbReference>
<name>A0A318XQZ4_9FIRM</name>
<keyword evidence="5 11" id="KW-0067">ATP-binding</keyword>
<dbReference type="Gene3D" id="3.40.50.300">
    <property type="entry name" value="P-loop containing nucleotide triphosphate hydrolases"/>
    <property type="match status" value="1"/>
</dbReference>
<keyword evidence="2" id="KW-0813">Transport</keyword>
<dbReference type="InterPro" id="IPR036640">
    <property type="entry name" value="ABC1_TM_sf"/>
</dbReference>
<evidence type="ECO:0000256" key="7">
    <source>
        <dbReference type="ARBA" id="ARBA00023136"/>
    </source>
</evidence>
<keyword evidence="3 8" id="KW-0812">Transmembrane</keyword>
<dbReference type="RefSeq" id="WP_110460433.1">
    <property type="nucleotide sequence ID" value="NZ_QKMR01000002.1"/>
</dbReference>
<evidence type="ECO:0000259" key="9">
    <source>
        <dbReference type="PROSITE" id="PS50893"/>
    </source>
</evidence>
<comment type="subcellular location">
    <subcellularLocation>
        <location evidence="1">Cell membrane</location>
        <topology evidence="1">Multi-pass membrane protein</topology>
    </subcellularLocation>
</comment>
<dbReference type="GO" id="GO:0005524">
    <property type="term" value="F:ATP binding"/>
    <property type="evidence" value="ECO:0007669"/>
    <property type="project" value="UniProtKB-KW"/>
</dbReference>
<dbReference type="CDD" id="cd07346">
    <property type="entry name" value="ABC_6TM_exporters"/>
    <property type="match status" value="1"/>
</dbReference>
<gene>
    <name evidence="11" type="ORF">LY28_00336</name>
</gene>
<comment type="caution">
    <text evidence="11">The sequence shown here is derived from an EMBL/GenBank/DDBJ whole genome shotgun (WGS) entry which is preliminary data.</text>
</comment>
<dbReference type="GO" id="GO:0016887">
    <property type="term" value="F:ATP hydrolysis activity"/>
    <property type="evidence" value="ECO:0007669"/>
    <property type="project" value="InterPro"/>
</dbReference>
<evidence type="ECO:0000256" key="3">
    <source>
        <dbReference type="ARBA" id="ARBA00022692"/>
    </source>
</evidence>
<evidence type="ECO:0000313" key="11">
    <source>
        <dbReference type="EMBL" id="PYG89743.1"/>
    </source>
</evidence>
<dbReference type="FunFam" id="3.40.50.300:FF:000287">
    <property type="entry name" value="Multidrug ABC transporter ATP-binding protein"/>
    <property type="match status" value="1"/>
</dbReference>
<evidence type="ECO:0000256" key="6">
    <source>
        <dbReference type="ARBA" id="ARBA00022989"/>
    </source>
</evidence>
<dbReference type="InterPro" id="IPR017871">
    <property type="entry name" value="ABC_transporter-like_CS"/>
</dbReference>
<evidence type="ECO:0000256" key="1">
    <source>
        <dbReference type="ARBA" id="ARBA00004651"/>
    </source>
</evidence>
<dbReference type="SUPFAM" id="SSF52540">
    <property type="entry name" value="P-loop containing nucleoside triphosphate hydrolases"/>
    <property type="match status" value="1"/>
</dbReference>
<dbReference type="InterPro" id="IPR003593">
    <property type="entry name" value="AAA+_ATPase"/>
</dbReference>
<accession>A0A318XQZ4</accession>
<dbReference type="OrthoDB" id="9762778at2"/>
<organism evidence="11 12">
    <name type="scientific">Ruminiclostridium sufflavum DSM 19573</name>
    <dbReference type="NCBI Taxonomy" id="1121337"/>
    <lineage>
        <taxon>Bacteria</taxon>
        <taxon>Bacillati</taxon>
        <taxon>Bacillota</taxon>
        <taxon>Clostridia</taxon>
        <taxon>Eubacteriales</taxon>
        <taxon>Oscillospiraceae</taxon>
        <taxon>Ruminiclostridium</taxon>
    </lineage>
</organism>
<dbReference type="SMART" id="SM00382">
    <property type="entry name" value="AAA"/>
    <property type="match status" value="1"/>
</dbReference>
<dbReference type="EMBL" id="QKMR01000002">
    <property type="protein sequence ID" value="PYG89743.1"/>
    <property type="molecule type" value="Genomic_DNA"/>
</dbReference>
<feature type="transmembrane region" description="Helical" evidence="8">
    <location>
        <begin position="56"/>
        <end position="77"/>
    </location>
</feature>
<evidence type="ECO:0000256" key="8">
    <source>
        <dbReference type="SAM" id="Phobius"/>
    </source>
</evidence>
<feature type="transmembrane region" description="Helical" evidence="8">
    <location>
        <begin position="257"/>
        <end position="284"/>
    </location>
</feature>
<sequence>MGKFKNILMLDEKGEKGLRRAIIACTITSLSLMIPFFLTIQAFIEILKPLEGGEISWSKMWLIFSMGFGAFVVIFLFSKREYKSTYVNAYGQSEATRLQIADYMRKLPMSFFNAKDLSELSSNIMSDCSNIEQMLSSAIPQLAANIISSALVCLLLMFFDWRMALAVFISLPVAALIFWLSRKLQSKMFAGHVQAKLSAIKQSQEYLDGIKVIRSCGLGGSKFKKLDDAFLDLKRISLQVELVSGVAMSVSSIVLRAGVGIVAFVGVNLLSGGVIGFIPLLMFLLIATRVYAPILTVLTLLPDMLYLQISTQRLRTLMGSAPMEGSREKPVENYEIELRKVSFAYNDRNVLTNVSMIAREGQVTALVGPSGSGKSTIARLAARFWDAQCGEILVGGINIKEVDPEHLMKHISFVFQEVTLFNDTIAENIRLGKPAASDEEVKKAARLACCDEFIEKLPDAYQTVLGENGTTISGGERQRISIARALLKDAPIILLDEATSSLDPENEVLVQKALGRLIKGRTVLVIAHRLRTVSDADKIVVLSGGEIIEQGTHHHLLDSCSLYKRLWDLQQESGAWSVSP</sequence>
<dbReference type="InterPro" id="IPR011527">
    <property type="entry name" value="ABC1_TM_dom"/>
</dbReference>
<dbReference type="PROSITE" id="PS50929">
    <property type="entry name" value="ABC_TM1F"/>
    <property type="match status" value="1"/>
</dbReference>
<feature type="transmembrane region" description="Helical" evidence="8">
    <location>
        <begin position="142"/>
        <end position="159"/>
    </location>
</feature>
<evidence type="ECO:0000259" key="10">
    <source>
        <dbReference type="PROSITE" id="PS50929"/>
    </source>
</evidence>
<feature type="domain" description="ABC transporter" evidence="9">
    <location>
        <begin position="336"/>
        <end position="569"/>
    </location>
</feature>
<dbReference type="PANTHER" id="PTHR24221:SF397">
    <property type="entry name" value="ABC TRANSPORTER, ATP-BINDING TRANSMEMBRANE PROTEIN"/>
    <property type="match status" value="1"/>
</dbReference>
<dbReference type="AlphaFoldDB" id="A0A318XQZ4"/>
<keyword evidence="4" id="KW-0547">Nucleotide-binding</keyword>
<evidence type="ECO:0000256" key="2">
    <source>
        <dbReference type="ARBA" id="ARBA00022448"/>
    </source>
</evidence>
<dbReference type="Pfam" id="PF00005">
    <property type="entry name" value="ABC_tran"/>
    <property type="match status" value="1"/>
</dbReference>
<dbReference type="Gene3D" id="1.20.1560.10">
    <property type="entry name" value="ABC transporter type 1, transmembrane domain"/>
    <property type="match status" value="1"/>
</dbReference>
<evidence type="ECO:0000256" key="5">
    <source>
        <dbReference type="ARBA" id="ARBA00022840"/>
    </source>
</evidence>
<keyword evidence="6 8" id="KW-1133">Transmembrane helix</keyword>
<reference evidence="11 12" key="1">
    <citation type="submission" date="2018-06" db="EMBL/GenBank/DDBJ databases">
        <title>Genomic Encyclopedia of Type Strains, Phase I: the one thousand microbial genomes (KMG-I) project.</title>
        <authorList>
            <person name="Kyrpides N."/>
        </authorList>
    </citation>
    <scope>NUCLEOTIDE SEQUENCE [LARGE SCALE GENOMIC DNA]</scope>
    <source>
        <strain evidence="11 12">DSM 19573</strain>
    </source>
</reference>
<dbReference type="InterPro" id="IPR027417">
    <property type="entry name" value="P-loop_NTPase"/>
</dbReference>
<keyword evidence="7 8" id="KW-0472">Membrane</keyword>
<keyword evidence="12" id="KW-1185">Reference proteome</keyword>
<evidence type="ECO:0000313" key="12">
    <source>
        <dbReference type="Proteomes" id="UP000248132"/>
    </source>
</evidence>
<protein>
    <submittedName>
        <fullName evidence="11">ATP-binding cassette subfamily B protein</fullName>
    </submittedName>
</protein>
<proteinExistence type="predicted"/>
<dbReference type="GO" id="GO:0140359">
    <property type="term" value="F:ABC-type transporter activity"/>
    <property type="evidence" value="ECO:0007669"/>
    <property type="project" value="InterPro"/>
</dbReference>
<feature type="transmembrane region" description="Helical" evidence="8">
    <location>
        <begin position="21"/>
        <end position="44"/>
    </location>
</feature>
<dbReference type="SUPFAM" id="SSF90123">
    <property type="entry name" value="ABC transporter transmembrane region"/>
    <property type="match status" value="1"/>
</dbReference>